<name>A0A363NZD5_9SPHI</name>
<evidence type="ECO:0000313" key="8">
    <source>
        <dbReference type="Proteomes" id="UP000250831"/>
    </source>
</evidence>
<evidence type="ECO:0000313" key="7">
    <source>
        <dbReference type="EMBL" id="PUV26097.1"/>
    </source>
</evidence>
<dbReference type="RefSeq" id="WP_108632387.1">
    <property type="nucleotide sequence ID" value="NZ_QCXX01000001.1"/>
</dbReference>
<evidence type="ECO:0000256" key="3">
    <source>
        <dbReference type="ARBA" id="ARBA00022840"/>
    </source>
</evidence>
<dbReference type="InterPro" id="IPR017871">
    <property type="entry name" value="ABC_transporter-like_CS"/>
</dbReference>
<evidence type="ECO:0000256" key="5">
    <source>
        <dbReference type="ARBA" id="ARBA00037066"/>
    </source>
</evidence>
<dbReference type="GO" id="GO:0005524">
    <property type="term" value="F:ATP binding"/>
    <property type="evidence" value="ECO:0007669"/>
    <property type="project" value="UniProtKB-KW"/>
</dbReference>
<evidence type="ECO:0000256" key="4">
    <source>
        <dbReference type="ARBA" id="ARBA00022967"/>
    </source>
</evidence>
<reference evidence="7 8" key="1">
    <citation type="submission" date="2018-04" db="EMBL/GenBank/DDBJ databases">
        <title>Sphingobacterium sp. M46 Genome.</title>
        <authorList>
            <person name="Cheng J."/>
            <person name="Li Y."/>
        </authorList>
    </citation>
    <scope>NUCLEOTIDE SEQUENCE [LARGE SCALE GENOMIC DNA]</scope>
    <source>
        <strain evidence="7 8">M46</strain>
    </source>
</reference>
<dbReference type="AlphaFoldDB" id="A0A363NZD5"/>
<dbReference type="InterPro" id="IPR003593">
    <property type="entry name" value="AAA+_ATPase"/>
</dbReference>
<dbReference type="Gene3D" id="3.40.50.300">
    <property type="entry name" value="P-loop containing nucleotide triphosphate hydrolases"/>
    <property type="match status" value="1"/>
</dbReference>
<dbReference type="OrthoDB" id="9806726at2"/>
<keyword evidence="1" id="KW-0813">Transport</keyword>
<evidence type="ECO:0000256" key="1">
    <source>
        <dbReference type="ARBA" id="ARBA00022448"/>
    </source>
</evidence>
<evidence type="ECO:0000259" key="6">
    <source>
        <dbReference type="PROSITE" id="PS50893"/>
    </source>
</evidence>
<protein>
    <submittedName>
        <fullName evidence="7">ABC transporter ATP-binding protein</fullName>
    </submittedName>
</protein>
<organism evidence="7 8">
    <name type="scientific">Sphingobacterium athyrii</name>
    <dbReference type="NCBI Taxonomy" id="2152717"/>
    <lineage>
        <taxon>Bacteria</taxon>
        <taxon>Pseudomonadati</taxon>
        <taxon>Bacteroidota</taxon>
        <taxon>Sphingobacteriia</taxon>
        <taxon>Sphingobacteriales</taxon>
        <taxon>Sphingobacteriaceae</taxon>
        <taxon>Sphingobacterium</taxon>
    </lineage>
</organism>
<dbReference type="InterPro" id="IPR003439">
    <property type="entry name" value="ABC_transporter-like_ATP-bd"/>
</dbReference>
<comment type="caution">
    <text evidence="7">The sequence shown here is derived from an EMBL/GenBank/DDBJ whole genome shotgun (WGS) entry which is preliminary data.</text>
</comment>
<comment type="function">
    <text evidence="5">Part of the ABC transporter complex HmuTUV involved in hemin import. Responsible for energy coupling to the transport system.</text>
</comment>
<dbReference type="CDD" id="cd03214">
    <property type="entry name" value="ABC_Iron-Siderophores_B12_Hemin"/>
    <property type="match status" value="1"/>
</dbReference>
<keyword evidence="3 7" id="KW-0067">ATP-binding</keyword>
<keyword evidence="8" id="KW-1185">Reference proteome</keyword>
<dbReference type="SUPFAM" id="SSF52540">
    <property type="entry name" value="P-loop containing nucleoside triphosphate hydrolases"/>
    <property type="match status" value="1"/>
</dbReference>
<dbReference type="GO" id="GO:0016887">
    <property type="term" value="F:ATP hydrolysis activity"/>
    <property type="evidence" value="ECO:0007669"/>
    <property type="project" value="InterPro"/>
</dbReference>
<dbReference type="Proteomes" id="UP000250831">
    <property type="component" value="Unassembled WGS sequence"/>
</dbReference>
<keyword evidence="2" id="KW-0547">Nucleotide-binding</keyword>
<dbReference type="PROSITE" id="PS50893">
    <property type="entry name" value="ABC_TRANSPORTER_2"/>
    <property type="match status" value="1"/>
</dbReference>
<dbReference type="SMART" id="SM00382">
    <property type="entry name" value="AAA"/>
    <property type="match status" value="1"/>
</dbReference>
<dbReference type="PROSITE" id="PS00211">
    <property type="entry name" value="ABC_TRANSPORTER_1"/>
    <property type="match status" value="1"/>
</dbReference>
<keyword evidence="4" id="KW-1278">Translocase</keyword>
<dbReference type="InterPro" id="IPR027417">
    <property type="entry name" value="P-loop_NTPase"/>
</dbReference>
<dbReference type="EMBL" id="QCXX01000001">
    <property type="protein sequence ID" value="PUV26097.1"/>
    <property type="molecule type" value="Genomic_DNA"/>
</dbReference>
<evidence type="ECO:0000256" key="2">
    <source>
        <dbReference type="ARBA" id="ARBA00022741"/>
    </source>
</evidence>
<dbReference type="PANTHER" id="PTHR42794">
    <property type="entry name" value="HEMIN IMPORT ATP-BINDING PROTEIN HMUV"/>
    <property type="match status" value="1"/>
</dbReference>
<dbReference type="PANTHER" id="PTHR42794:SF1">
    <property type="entry name" value="HEMIN IMPORT ATP-BINDING PROTEIN HMUV"/>
    <property type="match status" value="1"/>
</dbReference>
<sequence length="275" mass="31274">MSKSIHIKNLSFAYGKDTILRDVNVSFPEGKLSVILGRNGSGKSTLFNVIAGLEKHYQGLVLIGKTERRNWKVGKSNALKLGFLNQFHQTTFPFKVADVILTGRASFSRFSPHREDFEAVDAILEKFNLAHLKHKSYTSLSGGERQLVLLCRVLVQQPDLLLLDEPTNHLDLNYQVAVLQTAKELVKEGTTVLCVMHDPNMAYLFGDHFYLMQDNTLVDLQGMDREQVRKVLEQTYELPLISLENQGKWMFAPMLYTHDWASLKSLELDGIHNKL</sequence>
<dbReference type="Pfam" id="PF00005">
    <property type="entry name" value="ABC_tran"/>
    <property type="match status" value="1"/>
</dbReference>
<feature type="domain" description="ABC transporter" evidence="6">
    <location>
        <begin position="5"/>
        <end position="239"/>
    </location>
</feature>
<gene>
    <name evidence="7" type="ORF">DCO56_03780</name>
</gene>
<proteinExistence type="predicted"/>
<accession>A0A363NZD5</accession>